<name>A0A7W9WN14_CASDE</name>
<organism evidence="2 3">
    <name type="scientific">Castellaniella defragrans</name>
    <name type="common">Alcaligenes defragrans</name>
    <dbReference type="NCBI Taxonomy" id="75697"/>
    <lineage>
        <taxon>Bacteria</taxon>
        <taxon>Pseudomonadati</taxon>
        <taxon>Pseudomonadota</taxon>
        <taxon>Betaproteobacteria</taxon>
        <taxon>Burkholderiales</taxon>
        <taxon>Alcaligenaceae</taxon>
        <taxon>Castellaniella</taxon>
    </lineage>
</organism>
<dbReference type="EMBL" id="JACHIB010000004">
    <property type="protein sequence ID" value="MBB6082954.1"/>
    <property type="molecule type" value="Genomic_DNA"/>
</dbReference>
<evidence type="ECO:0000313" key="2">
    <source>
        <dbReference type="EMBL" id="MBB6082954.1"/>
    </source>
</evidence>
<evidence type="ECO:0000313" key="3">
    <source>
        <dbReference type="Proteomes" id="UP000541136"/>
    </source>
</evidence>
<gene>
    <name evidence="2" type="ORF">HNR28_000983</name>
</gene>
<evidence type="ECO:0008006" key="4">
    <source>
        <dbReference type="Google" id="ProtNLM"/>
    </source>
</evidence>
<accession>A0A7W9WN14</accession>
<protein>
    <recommendedName>
        <fullName evidence="4">DUF2946 domain-containing protein</fullName>
    </recommendedName>
</protein>
<evidence type="ECO:0000256" key="1">
    <source>
        <dbReference type="SAM" id="MobiDB-lite"/>
    </source>
</evidence>
<proteinExistence type="predicted"/>
<dbReference type="Proteomes" id="UP000541136">
    <property type="component" value="Unassembled WGS sequence"/>
</dbReference>
<dbReference type="InterPro" id="IPR021333">
    <property type="entry name" value="DUF2946"/>
</dbReference>
<comment type="caution">
    <text evidence="2">The sequence shown here is derived from an EMBL/GenBank/DDBJ whole genome shotgun (WGS) entry which is preliminary data.</text>
</comment>
<reference evidence="2 3" key="1">
    <citation type="submission" date="2020-08" db="EMBL/GenBank/DDBJ databases">
        <title>Genomic Encyclopedia of Type Strains, Phase IV (KMG-IV): sequencing the most valuable type-strain genomes for metagenomic binning, comparative biology and taxonomic classification.</title>
        <authorList>
            <person name="Goeker M."/>
        </authorList>
    </citation>
    <scope>NUCLEOTIDE SEQUENCE [LARGE SCALE GENOMIC DNA]</scope>
    <source>
        <strain evidence="2 3">DSM 12141</strain>
    </source>
</reference>
<dbReference type="RefSeq" id="WP_151024634.1">
    <property type="nucleotide sequence ID" value="NZ_JACHIB010000004.1"/>
</dbReference>
<sequence>MFALRRDLRRESTGVWQILFCLTVLSFLCRAMIPTGYMPDVSGARDGKFFLTLCTVGGGTSTVSVDWDGQSDHPSPDDHFDQQSCPFGIVASQAVLPGQASPSLVGPAAFHPVVLPHRGPAQPPMPAQGPPLGSRAPPSNLG</sequence>
<feature type="region of interest" description="Disordered" evidence="1">
    <location>
        <begin position="115"/>
        <end position="142"/>
    </location>
</feature>
<dbReference type="AlphaFoldDB" id="A0A7W9WN14"/>
<dbReference type="Pfam" id="PF11162">
    <property type="entry name" value="DUF2946"/>
    <property type="match status" value="1"/>
</dbReference>